<accession>A0A420WKP1</accession>
<dbReference type="InterPro" id="IPR003768">
    <property type="entry name" value="ScpA"/>
</dbReference>
<dbReference type="OrthoDB" id="9793741at2"/>
<organism evidence="2 3">
    <name type="scientific">Litorimonas taeanensis</name>
    <dbReference type="NCBI Taxonomy" id="568099"/>
    <lineage>
        <taxon>Bacteria</taxon>
        <taxon>Pseudomonadati</taxon>
        <taxon>Pseudomonadota</taxon>
        <taxon>Alphaproteobacteria</taxon>
        <taxon>Maricaulales</taxon>
        <taxon>Robiginitomaculaceae</taxon>
    </lineage>
</organism>
<keyword evidence="3" id="KW-1185">Reference proteome</keyword>
<dbReference type="PANTHER" id="PTHR33969">
    <property type="entry name" value="SEGREGATION AND CONDENSATION PROTEIN A"/>
    <property type="match status" value="1"/>
</dbReference>
<dbReference type="EMBL" id="RBII01000001">
    <property type="protein sequence ID" value="RKQ71539.1"/>
    <property type="molecule type" value="Genomic_DNA"/>
</dbReference>
<evidence type="ECO:0000313" key="3">
    <source>
        <dbReference type="Proteomes" id="UP000282211"/>
    </source>
</evidence>
<name>A0A420WKP1_9PROT</name>
<dbReference type="Proteomes" id="UP000282211">
    <property type="component" value="Unassembled WGS sequence"/>
</dbReference>
<evidence type="ECO:0000313" key="2">
    <source>
        <dbReference type="EMBL" id="RKQ71539.1"/>
    </source>
</evidence>
<protein>
    <recommendedName>
        <fullName evidence="1">Segregation and condensation protein A</fullName>
    </recommendedName>
</protein>
<dbReference type="InParanoid" id="A0A420WKP1"/>
<reference evidence="2 3" key="1">
    <citation type="submission" date="2018-10" db="EMBL/GenBank/DDBJ databases">
        <title>Genomic Encyclopedia of Type Strains, Phase IV (KMG-IV): sequencing the most valuable type-strain genomes for metagenomic binning, comparative biology and taxonomic classification.</title>
        <authorList>
            <person name="Goeker M."/>
        </authorList>
    </citation>
    <scope>NUCLEOTIDE SEQUENCE [LARGE SCALE GENOMIC DNA]</scope>
    <source>
        <strain evidence="2 3">DSM 22008</strain>
    </source>
</reference>
<proteinExistence type="predicted"/>
<dbReference type="AlphaFoldDB" id="A0A420WKP1"/>
<dbReference type="PANTHER" id="PTHR33969:SF2">
    <property type="entry name" value="SEGREGATION AND CONDENSATION PROTEIN A"/>
    <property type="match status" value="1"/>
</dbReference>
<dbReference type="Gene3D" id="6.10.250.2410">
    <property type="match status" value="1"/>
</dbReference>
<comment type="caution">
    <text evidence="2">The sequence shown here is derived from an EMBL/GenBank/DDBJ whole genome shotgun (WGS) entry which is preliminary data.</text>
</comment>
<dbReference type="RefSeq" id="WP_121099307.1">
    <property type="nucleotide sequence ID" value="NZ_RBII01000001.1"/>
</dbReference>
<evidence type="ECO:0000256" key="1">
    <source>
        <dbReference type="ARBA" id="ARBA00044777"/>
    </source>
</evidence>
<dbReference type="Pfam" id="PF02616">
    <property type="entry name" value="SMC_ScpA"/>
    <property type="match status" value="1"/>
</dbReference>
<gene>
    <name evidence="2" type="ORF">DES40_0863</name>
</gene>
<sequence>MAEDFQEDLAFEAANEASDEGEALILDIDGYEGPLHLLLELARKQKVDLARLSILELAEQYIAFIKSAQDLRIELAADYLVMAAWLAYLKSKLILPKDDQGEVPLEVEELAAHFAFRLERLAAMRSAAEGLFRLPVIGQAVHKRGMPEGLRSRTSPLYEAEVFDLLSAYGKSRSRSAFKNHKLPKPKVLSLEDARARLRRALQNAGGDIDEWTALEGLLPQTTELGTDVPSASIKASSLLASLELAKEGDIELRQSGVFTPIFVRSRKEKA</sequence>